<feature type="transmembrane region" description="Helical" evidence="8">
    <location>
        <begin position="276"/>
        <end position="293"/>
    </location>
</feature>
<dbReference type="InterPro" id="IPR039653">
    <property type="entry name" value="Prenyltransferase"/>
</dbReference>
<dbReference type="Gene3D" id="1.20.120.1780">
    <property type="entry name" value="UbiA prenyltransferase"/>
    <property type="match status" value="1"/>
</dbReference>
<evidence type="ECO:0000313" key="9">
    <source>
        <dbReference type="EMBL" id="TRM57827.1"/>
    </source>
</evidence>
<evidence type="ECO:0000313" key="10">
    <source>
        <dbReference type="Proteomes" id="UP000320762"/>
    </source>
</evidence>
<dbReference type="Pfam" id="PF01040">
    <property type="entry name" value="UbiA"/>
    <property type="match status" value="1"/>
</dbReference>
<keyword evidence="6 8" id="KW-1133">Transmembrane helix</keyword>
<comment type="caution">
    <text evidence="9">The sequence shown here is derived from an EMBL/GenBank/DDBJ whole genome shotgun (WGS) entry which is preliminary data.</text>
</comment>
<evidence type="ECO:0000256" key="8">
    <source>
        <dbReference type="SAM" id="Phobius"/>
    </source>
</evidence>
<dbReference type="STRING" id="97359.A0A550BZ54"/>
<comment type="similarity">
    <text evidence="3">Belongs to the UbiA prenyltransferase family.</text>
</comment>
<evidence type="ECO:0000256" key="2">
    <source>
        <dbReference type="ARBA" id="ARBA00004141"/>
    </source>
</evidence>
<keyword evidence="10" id="KW-1185">Reference proteome</keyword>
<dbReference type="GO" id="GO:0005886">
    <property type="term" value="C:plasma membrane"/>
    <property type="evidence" value="ECO:0007669"/>
    <property type="project" value="TreeGrafter"/>
</dbReference>
<evidence type="ECO:0000256" key="4">
    <source>
        <dbReference type="ARBA" id="ARBA00022679"/>
    </source>
</evidence>
<evidence type="ECO:0000256" key="6">
    <source>
        <dbReference type="ARBA" id="ARBA00022989"/>
    </source>
</evidence>
<feature type="transmembrane region" description="Helical" evidence="8">
    <location>
        <begin position="38"/>
        <end position="57"/>
    </location>
</feature>
<dbReference type="CDD" id="cd13959">
    <property type="entry name" value="PT_UbiA_COQ2"/>
    <property type="match status" value="1"/>
</dbReference>
<accession>A0A550BZ54</accession>
<dbReference type="Gene3D" id="1.10.357.140">
    <property type="entry name" value="UbiA prenyltransferase"/>
    <property type="match status" value="1"/>
</dbReference>
<dbReference type="InterPro" id="IPR000537">
    <property type="entry name" value="UbiA_prenyltransferase"/>
</dbReference>
<dbReference type="Proteomes" id="UP000320762">
    <property type="component" value="Unassembled WGS sequence"/>
</dbReference>
<dbReference type="InterPro" id="IPR044878">
    <property type="entry name" value="UbiA_sf"/>
</dbReference>
<dbReference type="AlphaFoldDB" id="A0A550BZ54"/>
<sequence>MSSPPSPSVAKPRFILAVPTRTELNACWHLGRLSNGMGCWVVWFPLAFSMAMAYHAMPELAGWYVAARAILFIALCCGVKCLIMTIDDILDADVDALVERTKDRVLPRGDISMARAWLFFAIQVVVGIALAYVLLKPYTLFISMWVWPLFVIYPTCKRWMSFAPIPLALMFNIGALMGWSDLAPGNGSLSYVLGEASAAAGRTPWEILLPVFAGCCFWTVTFETVYQHQDKADDLAIGLRSLALFLGRATVPVCALTSLAFGGMVGWGFWLNGQGIPAFVGLALGTLRLLFGLRTVDVDYPRSCLQYFLLTPGVGLLVLLGLVVDGVLGRWNAGTAL</sequence>
<dbReference type="FunFam" id="1.20.120.1780:FF:000001">
    <property type="entry name" value="4-hydroxybenzoate octaprenyltransferase"/>
    <property type="match status" value="1"/>
</dbReference>
<feature type="transmembrane region" description="Helical" evidence="8">
    <location>
        <begin position="162"/>
        <end position="180"/>
    </location>
</feature>
<comment type="cofactor">
    <cofactor evidence="1">
        <name>Mg(2+)</name>
        <dbReference type="ChEBI" id="CHEBI:18420"/>
    </cofactor>
</comment>
<dbReference type="OrthoDB" id="18170at2759"/>
<protein>
    <submittedName>
        <fullName evidence="9">UbiA prenyltransferase family</fullName>
    </submittedName>
</protein>
<proteinExistence type="inferred from homology"/>
<gene>
    <name evidence="9" type="ORF">BD626DRAFT_574157</name>
</gene>
<feature type="transmembrane region" description="Helical" evidence="8">
    <location>
        <begin position="207"/>
        <end position="226"/>
    </location>
</feature>
<name>A0A550BZ54_9AGAR</name>
<feature type="transmembrane region" description="Helical" evidence="8">
    <location>
        <begin position="305"/>
        <end position="324"/>
    </location>
</feature>
<keyword evidence="7 8" id="KW-0472">Membrane</keyword>
<comment type="subcellular location">
    <subcellularLocation>
        <location evidence="2">Membrane</location>
        <topology evidence="2">Multi-pass membrane protein</topology>
    </subcellularLocation>
</comment>
<keyword evidence="4 9" id="KW-0808">Transferase</keyword>
<evidence type="ECO:0000256" key="7">
    <source>
        <dbReference type="ARBA" id="ARBA00023136"/>
    </source>
</evidence>
<feature type="transmembrane region" description="Helical" evidence="8">
    <location>
        <begin position="114"/>
        <end position="132"/>
    </location>
</feature>
<dbReference type="PANTHER" id="PTHR11048:SF28">
    <property type="entry name" value="4-HYDROXYBENZOATE POLYPRENYLTRANSFERASE, MITOCHONDRIAL"/>
    <property type="match status" value="1"/>
</dbReference>
<dbReference type="EMBL" id="VDMD01000042">
    <property type="protein sequence ID" value="TRM57827.1"/>
    <property type="molecule type" value="Genomic_DNA"/>
</dbReference>
<evidence type="ECO:0000256" key="5">
    <source>
        <dbReference type="ARBA" id="ARBA00022692"/>
    </source>
</evidence>
<feature type="transmembrane region" description="Helical" evidence="8">
    <location>
        <begin position="63"/>
        <end position="83"/>
    </location>
</feature>
<feature type="transmembrane region" description="Helical" evidence="8">
    <location>
        <begin position="246"/>
        <end position="270"/>
    </location>
</feature>
<keyword evidence="5 8" id="KW-0812">Transmembrane</keyword>
<evidence type="ECO:0000256" key="3">
    <source>
        <dbReference type="ARBA" id="ARBA00005985"/>
    </source>
</evidence>
<reference evidence="9 10" key="1">
    <citation type="journal article" date="2019" name="New Phytol.">
        <title>Comparative genomics reveals unique wood-decay strategies and fruiting body development in the Schizophyllaceae.</title>
        <authorList>
            <person name="Almasi E."/>
            <person name="Sahu N."/>
            <person name="Krizsan K."/>
            <person name="Balint B."/>
            <person name="Kovacs G.M."/>
            <person name="Kiss B."/>
            <person name="Cseklye J."/>
            <person name="Drula E."/>
            <person name="Henrissat B."/>
            <person name="Nagy I."/>
            <person name="Chovatia M."/>
            <person name="Adam C."/>
            <person name="LaButti K."/>
            <person name="Lipzen A."/>
            <person name="Riley R."/>
            <person name="Grigoriev I.V."/>
            <person name="Nagy L.G."/>
        </authorList>
    </citation>
    <scope>NUCLEOTIDE SEQUENCE [LARGE SCALE GENOMIC DNA]</scope>
    <source>
        <strain evidence="9 10">NL-1724</strain>
    </source>
</reference>
<dbReference type="GO" id="GO:0016765">
    <property type="term" value="F:transferase activity, transferring alkyl or aryl (other than methyl) groups"/>
    <property type="evidence" value="ECO:0007669"/>
    <property type="project" value="InterPro"/>
</dbReference>
<organism evidence="9 10">
    <name type="scientific">Schizophyllum amplum</name>
    <dbReference type="NCBI Taxonomy" id="97359"/>
    <lineage>
        <taxon>Eukaryota</taxon>
        <taxon>Fungi</taxon>
        <taxon>Dikarya</taxon>
        <taxon>Basidiomycota</taxon>
        <taxon>Agaricomycotina</taxon>
        <taxon>Agaricomycetes</taxon>
        <taxon>Agaricomycetidae</taxon>
        <taxon>Agaricales</taxon>
        <taxon>Schizophyllaceae</taxon>
        <taxon>Schizophyllum</taxon>
    </lineage>
</organism>
<evidence type="ECO:0000256" key="1">
    <source>
        <dbReference type="ARBA" id="ARBA00001946"/>
    </source>
</evidence>
<dbReference type="PANTHER" id="PTHR11048">
    <property type="entry name" value="PRENYLTRANSFERASES"/>
    <property type="match status" value="1"/>
</dbReference>